<evidence type="ECO:0008006" key="4">
    <source>
        <dbReference type="Google" id="ProtNLM"/>
    </source>
</evidence>
<evidence type="ECO:0000256" key="1">
    <source>
        <dbReference type="SAM" id="Phobius"/>
    </source>
</evidence>
<evidence type="ECO:0000313" key="3">
    <source>
        <dbReference type="EMBL" id="CAD9857604.1"/>
    </source>
</evidence>
<gene>
    <name evidence="3" type="ORF">FJAP1339_LOCUS98</name>
</gene>
<organism evidence="3">
    <name type="scientific">Fibrocapsa japonica</name>
    <dbReference type="NCBI Taxonomy" id="94617"/>
    <lineage>
        <taxon>Eukaryota</taxon>
        <taxon>Sar</taxon>
        <taxon>Stramenopiles</taxon>
        <taxon>Ochrophyta</taxon>
        <taxon>Raphidophyceae</taxon>
        <taxon>Chattonellales</taxon>
        <taxon>Chattonellaceae</taxon>
        <taxon>Fibrocapsa</taxon>
    </lineage>
</organism>
<sequence>MKLAYMSPVLIVGTLAFNFFRAEAKGACAGIPVYPGAGTLVEVDREDIALKGDAYYDNQDEEFVLARGPHQMGALKFGSILKKLAIERFDWGMEMGFRVRKDPNQFGYGFIMTYGGSETCVQNRVYEDIPNMFADARGQNQFCKGVTLAVWADKEYDAFFILVDGILQQKIKDEKADIFDKEHCLVMTVDQPTEHEAGSVTFVLDGREIGTSVRFVSQNLEGDGDEIFAYGATSKAGDGLVQMADVEIKTRRDLNNANLFNDADHVVQTGVSSMVWALMLIAMMGVVAKVAFRYGKSLNYR</sequence>
<accession>A0A7S2US31</accession>
<feature type="transmembrane region" description="Helical" evidence="1">
    <location>
        <begin position="274"/>
        <end position="292"/>
    </location>
</feature>
<reference evidence="3" key="1">
    <citation type="submission" date="2021-01" db="EMBL/GenBank/DDBJ databases">
        <authorList>
            <person name="Corre E."/>
            <person name="Pelletier E."/>
            <person name="Niang G."/>
            <person name="Scheremetjew M."/>
            <person name="Finn R."/>
            <person name="Kale V."/>
            <person name="Holt S."/>
            <person name="Cochrane G."/>
            <person name="Meng A."/>
            <person name="Brown T."/>
            <person name="Cohen L."/>
        </authorList>
    </citation>
    <scope>NUCLEOTIDE SEQUENCE</scope>
    <source>
        <strain evidence="3">CCMP1661</strain>
    </source>
</reference>
<dbReference type="EMBL" id="HBHR01000334">
    <property type="protein sequence ID" value="CAD9857604.1"/>
    <property type="molecule type" value="Transcribed_RNA"/>
</dbReference>
<keyword evidence="1" id="KW-0472">Membrane</keyword>
<keyword evidence="2" id="KW-0732">Signal</keyword>
<keyword evidence="1" id="KW-1133">Transmembrane helix</keyword>
<feature type="signal peptide" evidence="2">
    <location>
        <begin position="1"/>
        <end position="24"/>
    </location>
</feature>
<keyword evidence="1" id="KW-0812">Transmembrane</keyword>
<evidence type="ECO:0000256" key="2">
    <source>
        <dbReference type="SAM" id="SignalP"/>
    </source>
</evidence>
<dbReference type="AlphaFoldDB" id="A0A7S2US31"/>
<feature type="chain" id="PRO_5031388412" description="L-type lectin-like domain-containing protein" evidence="2">
    <location>
        <begin position="25"/>
        <end position="301"/>
    </location>
</feature>
<proteinExistence type="predicted"/>
<name>A0A7S2US31_9STRA</name>
<protein>
    <recommendedName>
        <fullName evidence="4">L-type lectin-like domain-containing protein</fullName>
    </recommendedName>
</protein>